<reference evidence="5" key="2">
    <citation type="submission" date="2015-01" db="EMBL/GenBank/DDBJ databases">
        <title>Evolutionary Origins and Diversification of the Mycorrhizal Mutualists.</title>
        <authorList>
            <consortium name="DOE Joint Genome Institute"/>
            <consortium name="Mycorrhizal Genomics Consortium"/>
            <person name="Kohler A."/>
            <person name="Kuo A."/>
            <person name="Nagy L.G."/>
            <person name="Floudas D."/>
            <person name="Copeland A."/>
            <person name="Barry K.W."/>
            <person name="Cichocki N."/>
            <person name="Veneault-Fourrey C."/>
            <person name="LaButti K."/>
            <person name="Lindquist E.A."/>
            <person name="Lipzen A."/>
            <person name="Lundell T."/>
            <person name="Morin E."/>
            <person name="Murat C."/>
            <person name="Riley R."/>
            <person name="Ohm R."/>
            <person name="Sun H."/>
            <person name="Tunlid A."/>
            <person name="Henrissat B."/>
            <person name="Grigoriev I.V."/>
            <person name="Hibbett D.S."/>
            <person name="Martin F."/>
        </authorList>
    </citation>
    <scope>NUCLEOTIDE SEQUENCE [LARGE SCALE GENOMIC DNA]</scope>
    <source>
        <strain evidence="5">ATCC 200175</strain>
    </source>
</reference>
<keyword evidence="2" id="KW-0677">Repeat</keyword>
<dbReference type="InterPro" id="IPR020472">
    <property type="entry name" value="WD40_PAC1"/>
</dbReference>
<dbReference type="PANTHER" id="PTHR19849:SF1">
    <property type="entry name" value="F-BOX_WD REPEAT-CONTAINING PROTEIN 7"/>
    <property type="match status" value="1"/>
</dbReference>
<dbReference type="EMBL" id="KN819451">
    <property type="protein sequence ID" value="KIJ09567.1"/>
    <property type="molecule type" value="Genomic_DNA"/>
</dbReference>
<dbReference type="GO" id="GO:0005634">
    <property type="term" value="C:nucleus"/>
    <property type="evidence" value="ECO:0007669"/>
    <property type="project" value="TreeGrafter"/>
</dbReference>
<proteinExistence type="predicted"/>
<accession>A0A0C9TP75</accession>
<feature type="non-terminal residue" evidence="4">
    <location>
        <position position="202"/>
    </location>
</feature>
<dbReference type="InterPro" id="IPR001680">
    <property type="entry name" value="WD40_rpt"/>
</dbReference>
<dbReference type="AlphaFoldDB" id="A0A0C9TP75"/>
<dbReference type="GO" id="GO:0005737">
    <property type="term" value="C:cytoplasm"/>
    <property type="evidence" value="ECO:0007669"/>
    <property type="project" value="TreeGrafter"/>
</dbReference>
<keyword evidence="1 3" id="KW-0853">WD repeat</keyword>
<dbReference type="PROSITE" id="PS50082">
    <property type="entry name" value="WD_REPEATS_2"/>
    <property type="match status" value="3"/>
</dbReference>
<sequence>FEGCEDQVRCVRFCPDEKKLVTGSSDKTIRILDRTTGAVEVLPGHSGWVQDVDVSQDGKLIVSGSEDKTIRIWNWELRETMHILEGHERWVDSVQFSPDASRVVSGSYDSTVRVWSVDTGELVFEPIKCHREVKCVRYSPSGNRIASGADSVQIWNADTGSGILSIRNSSVVSVAWTADGTHVIGGDLRSITIWNSHNGEQL</sequence>
<protein>
    <submittedName>
        <fullName evidence="4">Unplaced genomic scaffold PAXINscaffold_129, whole genome shotgun sequence</fullName>
    </submittedName>
</protein>
<dbReference type="GO" id="GO:0043130">
    <property type="term" value="F:ubiquitin binding"/>
    <property type="evidence" value="ECO:0007669"/>
    <property type="project" value="TreeGrafter"/>
</dbReference>
<dbReference type="Proteomes" id="UP000053647">
    <property type="component" value="Unassembled WGS sequence"/>
</dbReference>
<dbReference type="GO" id="GO:0010992">
    <property type="term" value="P:ubiquitin recycling"/>
    <property type="evidence" value="ECO:0007669"/>
    <property type="project" value="TreeGrafter"/>
</dbReference>
<dbReference type="PROSITE" id="PS50294">
    <property type="entry name" value="WD_REPEATS_REGION"/>
    <property type="match status" value="3"/>
</dbReference>
<evidence type="ECO:0000256" key="2">
    <source>
        <dbReference type="ARBA" id="ARBA00022737"/>
    </source>
</evidence>
<dbReference type="PANTHER" id="PTHR19849">
    <property type="entry name" value="PHOSPHOLIPASE A-2-ACTIVATING PROTEIN"/>
    <property type="match status" value="1"/>
</dbReference>
<dbReference type="Pfam" id="PF00400">
    <property type="entry name" value="WD40"/>
    <property type="match status" value="5"/>
</dbReference>
<dbReference type="InterPro" id="IPR015943">
    <property type="entry name" value="WD40/YVTN_repeat-like_dom_sf"/>
</dbReference>
<feature type="repeat" description="WD" evidence="3">
    <location>
        <begin position="42"/>
        <end position="83"/>
    </location>
</feature>
<evidence type="ECO:0000256" key="3">
    <source>
        <dbReference type="PROSITE-ProRule" id="PRU00221"/>
    </source>
</evidence>
<feature type="non-terminal residue" evidence="4">
    <location>
        <position position="1"/>
    </location>
</feature>
<organism evidence="4 5">
    <name type="scientific">Paxillus involutus ATCC 200175</name>
    <dbReference type="NCBI Taxonomy" id="664439"/>
    <lineage>
        <taxon>Eukaryota</taxon>
        <taxon>Fungi</taxon>
        <taxon>Dikarya</taxon>
        <taxon>Basidiomycota</taxon>
        <taxon>Agaricomycotina</taxon>
        <taxon>Agaricomycetes</taxon>
        <taxon>Agaricomycetidae</taxon>
        <taxon>Boletales</taxon>
        <taxon>Paxilineae</taxon>
        <taxon>Paxillaceae</taxon>
        <taxon>Paxillus</taxon>
    </lineage>
</organism>
<dbReference type="SMART" id="SM00320">
    <property type="entry name" value="WD40"/>
    <property type="match status" value="5"/>
</dbReference>
<feature type="repeat" description="WD" evidence="3">
    <location>
        <begin position="84"/>
        <end position="125"/>
    </location>
</feature>
<dbReference type="InterPro" id="IPR036322">
    <property type="entry name" value="WD40_repeat_dom_sf"/>
</dbReference>
<evidence type="ECO:0000256" key="1">
    <source>
        <dbReference type="ARBA" id="ARBA00022574"/>
    </source>
</evidence>
<dbReference type="Gene3D" id="2.130.10.10">
    <property type="entry name" value="YVTN repeat-like/Quinoprotein amine dehydrogenase"/>
    <property type="match status" value="1"/>
</dbReference>
<feature type="repeat" description="WD" evidence="3">
    <location>
        <begin position="1"/>
        <end position="42"/>
    </location>
</feature>
<dbReference type="SUPFAM" id="SSF50978">
    <property type="entry name" value="WD40 repeat-like"/>
    <property type="match status" value="1"/>
</dbReference>
<dbReference type="OrthoDB" id="2660687at2759"/>
<name>A0A0C9TP75_PAXIN</name>
<evidence type="ECO:0000313" key="4">
    <source>
        <dbReference type="EMBL" id="KIJ09567.1"/>
    </source>
</evidence>
<dbReference type="CDD" id="cd00200">
    <property type="entry name" value="WD40"/>
    <property type="match status" value="1"/>
</dbReference>
<reference evidence="4 5" key="1">
    <citation type="submission" date="2014-06" db="EMBL/GenBank/DDBJ databases">
        <authorList>
            <consortium name="DOE Joint Genome Institute"/>
            <person name="Kuo A."/>
            <person name="Kohler A."/>
            <person name="Nagy L.G."/>
            <person name="Floudas D."/>
            <person name="Copeland A."/>
            <person name="Barry K.W."/>
            <person name="Cichocki N."/>
            <person name="Veneault-Fourrey C."/>
            <person name="LaButti K."/>
            <person name="Lindquist E.A."/>
            <person name="Lipzen A."/>
            <person name="Lundell T."/>
            <person name="Morin E."/>
            <person name="Murat C."/>
            <person name="Sun H."/>
            <person name="Tunlid A."/>
            <person name="Henrissat B."/>
            <person name="Grigoriev I.V."/>
            <person name="Hibbett D.S."/>
            <person name="Martin F."/>
            <person name="Nordberg H.P."/>
            <person name="Cantor M.N."/>
            <person name="Hua S.X."/>
        </authorList>
    </citation>
    <scope>NUCLEOTIDE SEQUENCE [LARGE SCALE GENOMIC DNA]</scope>
    <source>
        <strain evidence="4 5">ATCC 200175</strain>
    </source>
</reference>
<dbReference type="PRINTS" id="PR00320">
    <property type="entry name" value="GPROTEINBRPT"/>
</dbReference>
<keyword evidence="5" id="KW-1185">Reference proteome</keyword>
<dbReference type="GO" id="GO:0043161">
    <property type="term" value="P:proteasome-mediated ubiquitin-dependent protein catabolic process"/>
    <property type="evidence" value="ECO:0007669"/>
    <property type="project" value="TreeGrafter"/>
</dbReference>
<evidence type="ECO:0000313" key="5">
    <source>
        <dbReference type="Proteomes" id="UP000053647"/>
    </source>
</evidence>
<gene>
    <name evidence="4" type="ORF">PAXINDRAFT_24602</name>
</gene>
<dbReference type="HOGENOM" id="CLU_000288_57_18_1"/>